<accession>A0A7C5N8A4</accession>
<evidence type="ECO:0000313" key="8">
    <source>
        <dbReference type="EMBL" id="HHH13526.1"/>
    </source>
</evidence>
<dbReference type="GO" id="GO:0046872">
    <property type="term" value="F:metal ion binding"/>
    <property type="evidence" value="ECO:0007669"/>
    <property type="project" value="UniProtKB-UniRule"/>
</dbReference>
<dbReference type="PROSITE" id="PS51379">
    <property type="entry name" value="4FE4S_FER_2"/>
    <property type="match status" value="2"/>
</dbReference>
<evidence type="ECO:0000256" key="3">
    <source>
        <dbReference type="ARBA" id="ARBA00022737"/>
    </source>
</evidence>
<keyword evidence="1 6" id="KW-0004">4Fe-4S</keyword>
<comment type="cofactor">
    <cofactor evidence="6">
        <name>[4Fe-4S] cluster</name>
        <dbReference type="ChEBI" id="CHEBI:49883"/>
    </cofactor>
    <text evidence="6">Binds 2 [4Fe-4S] clusters.</text>
</comment>
<dbReference type="GO" id="GO:0019154">
    <property type="term" value="F:glycolate dehydrogenase activity"/>
    <property type="evidence" value="ECO:0007669"/>
    <property type="project" value="UniProtKB-EC"/>
</dbReference>
<evidence type="ECO:0000259" key="7">
    <source>
        <dbReference type="PROSITE" id="PS51379"/>
    </source>
</evidence>
<dbReference type="PANTHER" id="PTHR32479:SF17">
    <property type="entry name" value="GLYCOLATE OXIDASE IRON-SULFUR SUBUNIT"/>
    <property type="match status" value="1"/>
</dbReference>
<keyword evidence="5 6" id="KW-0411">Iron-sulfur</keyword>
<comment type="catalytic activity">
    <reaction evidence="6">
        <text>(R)-lactate + A = pyruvate + AH2</text>
        <dbReference type="Rhea" id="RHEA:15089"/>
        <dbReference type="ChEBI" id="CHEBI:13193"/>
        <dbReference type="ChEBI" id="CHEBI:15361"/>
        <dbReference type="ChEBI" id="CHEBI:16004"/>
        <dbReference type="ChEBI" id="CHEBI:17499"/>
    </reaction>
</comment>
<dbReference type="InterPro" id="IPR004017">
    <property type="entry name" value="Cys_rich_dom"/>
</dbReference>
<comment type="catalytic activity">
    <reaction evidence="6">
        <text>glycolate + A = glyoxylate + AH2</text>
        <dbReference type="Rhea" id="RHEA:21264"/>
        <dbReference type="ChEBI" id="CHEBI:13193"/>
        <dbReference type="ChEBI" id="CHEBI:17499"/>
        <dbReference type="ChEBI" id="CHEBI:29805"/>
        <dbReference type="ChEBI" id="CHEBI:36655"/>
        <dbReference type="EC" id="1.1.99.14"/>
    </reaction>
</comment>
<keyword evidence="8" id="KW-0560">Oxidoreductase</keyword>
<evidence type="ECO:0000256" key="1">
    <source>
        <dbReference type="ARBA" id="ARBA00022485"/>
    </source>
</evidence>
<dbReference type="InterPro" id="IPR012257">
    <property type="entry name" value="Glc_ox_4Fe-4S"/>
</dbReference>
<feature type="domain" description="4Fe-4S ferredoxin-type" evidence="7">
    <location>
        <begin position="66"/>
        <end position="94"/>
    </location>
</feature>
<dbReference type="Gene3D" id="1.10.1060.10">
    <property type="entry name" value="Alpha-helical ferredoxin"/>
    <property type="match status" value="1"/>
</dbReference>
<keyword evidence="6" id="KW-0813">Transport</keyword>
<dbReference type="InterPro" id="IPR017896">
    <property type="entry name" value="4Fe4S_Fe-S-bd"/>
</dbReference>
<comment type="function">
    <text evidence="6">Component of a complex that catalyzes the oxidation of glycolate to glyoxylate.</text>
</comment>
<dbReference type="NCBIfam" id="NF008434">
    <property type="entry name" value="PRK11274.1"/>
    <property type="match status" value="1"/>
</dbReference>
<evidence type="ECO:0000256" key="6">
    <source>
        <dbReference type="PIRNR" id="PIRNR000139"/>
    </source>
</evidence>
<dbReference type="EMBL" id="DROM01000286">
    <property type="protein sequence ID" value="HHH13526.1"/>
    <property type="molecule type" value="Genomic_DNA"/>
</dbReference>
<dbReference type="EC" id="1.1.99.14" evidence="6"/>
<dbReference type="PIRSF" id="PIRSF000139">
    <property type="entry name" value="Glc_ox_4Fe-4S"/>
    <property type="match status" value="1"/>
</dbReference>
<name>A0A7C5N8A4_9GAMM</name>
<keyword evidence="4 6" id="KW-0408">Iron</keyword>
<gene>
    <name evidence="8" type="primary">glcF</name>
    <name evidence="8" type="ORF">ENJ98_04755</name>
</gene>
<protein>
    <recommendedName>
        <fullName evidence="6">Glycolate oxidase iron-sulfur subunit</fullName>
        <ecNumber evidence="6">1.1.99.14</ecNumber>
    </recommendedName>
</protein>
<keyword evidence="3" id="KW-0677">Repeat</keyword>
<sequence>METRLHPEIAETEEGRIAEEILRSCVHCGFCTATCPTYRLLGDELDGPRGRIYLIKQALESNRAPAGLWLHLERCLLCRACETTCPSGVEYSPLLEIGREFAWHKAPHPPGKRLLRKSLTATLPHPSRLRPLLGLARIARPLLPAPLRRLLPDRKAGSPRPPAQTERRVLLFRGCVQQVVRPGINDAAARLLHRLGIGVEEAEGEQCCGAIHHHLQEKERARTLARVNMERWLPLLEAGAEALLFTASACALEVREYPRLFPAGDPWHAKARKVARRCLELGEFLSGEPLEGLSIDPPGEPVGFHAPCTLQHGLKRAGATEALLGRLGFDLREPEEGYLCCGAAGIYTLLQPELAGRLGRRKAERLEEAGSRRIVTANIGCLLHLEQHGSLPVEHWVELLERCSR</sequence>
<evidence type="ECO:0000256" key="5">
    <source>
        <dbReference type="ARBA" id="ARBA00023014"/>
    </source>
</evidence>
<feature type="domain" description="4Fe-4S ferredoxin-type" evidence="7">
    <location>
        <begin position="13"/>
        <end position="45"/>
    </location>
</feature>
<proteinExistence type="predicted"/>
<keyword evidence="2 6" id="KW-0479">Metal-binding</keyword>
<dbReference type="AlphaFoldDB" id="A0A7C5N8A4"/>
<dbReference type="GO" id="GO:0051539">
    <property type="term" value="F:4 iron, 4 sulfur cluster binding"/>
    <property type="evidence" value="ECO:0007669"/>
    <property type="project" value="UniProtKB-UniRule"/>
</dbReference>
<dbReference type="PANTHER" id="PTHR32479">
    <property type="entry name" value="GLYCOLATE OXIDASE IRON-SULFUR SUBUNIT"/>
    <property type="match status" value="1"/>
</dbReference>
<keyword evidence="6" id="KW-0249">Electron transport</keyword>
<organism evidence="8">
    <name type="scientific">Thiolapillus brandeum</name>
    <dbReference type="NCBI Taxonomy" id="1076588"/>
    <lineage>
        <taxon>Bacteria</taxon>
        <taxon>Pseudomonadati</taxon>
        <taxon>Pseudomonadota</taxon>
        <taxon>Gammaproteobacteria</taxon>
        <taxon>Chromatiales</taxon>
        <taxon>Sedimenticolaceae</taxon>
        <taxon>Thiolapillus</taxon>
    </lineage>
</organism>
<reference evidence="8" key="1">
    <citation type="journal article" date="2020" name="mSystems">
        <title>Genome- and Community-Level Interaction Insights into Carbon Utilization and Element Cycling Functions of Hydrothermarchaeota in Hydrothermal Sediment.</title>
        <authorList>
            <person name="Zhou Z."/>
            <person name="Liu Y."/>
            <person name="Xu W."/>
            <person name="Pan J."/>
            <person name="Luo Z.H."/>
            <person name="Li M."/>
        </authorList>
    </citation>
    <scope>NUCLEOTIDE SEQUENCE [LARGE SCALE GENOMIC DNA]</scope>
    <source>
        <strain evidence="8">HyVt-535</strain>
    </source>
</reference>
<dbReference type="InterPro" id="IPR017900">
    <property type="entry name" value="4Fe4S_Fe_S_CS"/>
</dbReference>
<comment type="caution">
    <text evidence="8">The sequence shown here is derived from an EMBL/GenBank/DDBJ whole genome shotgun (WGS) entry which is preliminary data.</text>
</comment>
<evidence type="ECO:0000256" key="2">
    <source>
        <dbReference type="ARBA" id="ARBA00022723"/>
    </source>
</evidence>
<evidence type="ECO:0000256" key="4">
    <source>
        <dbReference type="ARBA" id="ARBA00023004"/>
    </source>
</evidence>
<dbReference type="SUPFAM" id="SSF54862">
    <property type="entry name" value="4Fe-4S ferredoxins"/>
    <property type="match status" value="1"/>
</dbReference>
<dbReference type="Pfam" id="PF02754">
    <property type="entry name" value="CCG"/>
    <property type="match status" value="2"/>
</dbReference>
<dbReference type="Proteomes" id="UP000886100">
    <property type="component" value="Unassembled WGS sequence"/>
</dbReference>
<dbReference type="PROSITE" id="PS00198">
    <property type="entry name" value="4FE4S_FER_1"/>
    <property type="match status" value="1"/>
</dbReference>
<dbReference type="InterPro" id="IPR009051">
    <property type="entry name" value="Helical_ferredxn"/>
</dbReference>
<dbReference type="Pfam" id="PF13183">
    <property type="entry name" value="Fer4_8"/>
    <property type="match status" value="1"/>
</dbReference>